<dbReference type="Proteomes" id="UP000182347">
    <property type="component" value="Unassembled WGS sequence"/>
</dbReference>
<dbReference type="NCBIfam" id="TIGR00099">
    <property type="entry name" value="Cof-subfamily"/>
    <property type="match status" value="1"/>
</dbReference>
<dbReference type="InterPro" id="IPR036412">
    <property type="entry name" value="HAD-like_sf"/>
</dbReference>
<dbReference type="NCBIfam" id="TIGR01484">
    <property type="entry name" value="HAD-SF-IIB"/>
    <property type="match status" value="1"/>
</dbReference>
<protein>
    <recommendedName>
        <fullName evidence="3">Cof subfamily of IIB subfamily of haloacid dehalogenase superfamily/HAD-superfamily hydrolase, subfamily IIB</fullName>
    </recommendedName>
</protein>
<accession>A0A1G9VI76</accession>
<dbReference type="GO" id="GO:0016791">
    <property type="term" value="F:phosphatase activity"/>
    <property type="evidence" value="ECO:0007669"/>
    <property type="project" value="TreeGrafter"/>
</dbReference>
<dbReference type="InterPro" id="IPR000150">
    <property type="entry name" value="Cof"/>
</dbReference>
<dbReference type="Gene3D" id="3.30.1240.10">
    <property type="match status" value="1"/>
</dbReference>
<gene>
    <name evidence="1" type="ORF">SAMN05216244_3299</name>
</gene>
<dbReference type="STRING" id="482461.SAMN05216244_3299"/>
<evidence type="ECO:0008006" key="3">
    <source>
        <dbReference type="Google" id="ProtNLM"/>
    </source>
</evidence>
<dbReference type="PANTHER" id="PTHR10000">
    <property type="entry name" value="PHOSPHOSERINE PHOSPHATASE"/>
    <property type="match status" value="1"/>
</dbReference>
<dbReference type="InterPro" id="IPR023214">
    <property type="entry name" value="HAD_sf"/>
</dbReference>
<proteinExistence type="predicted"/>
<dbReference type="InterPro" id="IPR006379">
    <property type="entry name" value="HAD-SF_hydro_IIB"/>
</dbReference>
<reference evidence="2" key="1">
    <citation type="submission" date="2016-10" db="EMBL/GenBank/DDBJ databases">
        <authorList>
            <person name="Varghese N."/>
            <person name="Submissions S."/>
        </authorList>
    </citation>
    <scope>NUCLEOTIDE SEQUENCE [LARGE SCALE GENOMIC DNA]</scope>
    <source>
        <strain evidence="2">CGMCC 1.6199</strain>
    </source>
</reference>
<dbReference type="RefSeq" id="WP_083334885.1">
    <property type="nucleotide sequence ID" value="NZ_FNHF01000004.1"/>
</dbReference>
<keyword evidence="2" id="KW-1185">Reference proteome</keyword>
<dbReference type="SUPFAM" id="SSF56784">
    <property type="entry name" value="HAD-like"/>
    <property type="match status" value="1"/>
</dbReference>
<dbReference type="GO" id="GO:0000287">
    <property type="term" value="F:magnesium ion binding"/>
    <property type="evidence" value="ECO:0007669"/>
    <property type="project" value="TreeGrafter"/>
</dbReference>
<sequence>MLKLFVTDLDGTLLGKENHILPEDIEAIAALVDEDVEFAVASGRMDRDILEVFKQVNQTGHRVSQNGSFVYHGKDGLVHTETFPEALSRRLHQAIAKYPTVYSVSTADDVYVAEKTPEIEAFEHLLYFPVKEEKRLEAYYGETVFPAKFTIHGETEDILKIKQEITEEFGPVMESYLSDAHCVDFVPKGISKALGLQRLIEKLGITAEDIAVIGDSFNDVPMLEMTPYSYAMSTAHPDVQKTASRVVDHVHQAIRDLKERGIY</sequence>
<name>A0A1G9VI76_9BACI</name>
<dbReference type="Pfam" id="PF08282">
    <property type="entry name" value="Hydrolase_3"/>
    <property type="match status" value="1"/>
</dbReference>
<dbReference type="GO" id="GO:0005829">
    <property type="term" value="C:cytosol"/>
    <property type="evidence" value="ECO:0007669"/>
    <property type="project" value="TreeGrafter"/>
</dbReference>
<evidence type="ECO:0000313" key="1">
    <source>
        <dbReference type="EMBL" id="SDM71998.1"/>
    </source>
</evidence>
<dbReference type="OrthoDB" id="9806027at2"/>
<dbReference type="PANTHER" id="PTHR10000:SF8">
    <property type="entry name" value="HAD SUPERFAMILY HYDROLASE-LIKE, TYPE 3"/>
    <property type="match status" value="1"/>
</dbReference>
<dbReference type="SFLD" id="SFLDG01140">
    <property type="entry name" value="C2.B:_Phosphomannomutase_and_P"/>
    <property type="match status" value="1"/>
</dbReference>
<organism evidence="1 2">
    <name type="scientific">Sediminibacillus halophilus</name>
    <dbReference type="NCBI Taxonomy" id="482461"/>
    <lineage>
        <taxon>Bacteria</taxon>
        <taxon>Bacillati</taxon>
        <taxon>Bacillota</taxon>
        <taxon>Bacilli</taxon>
        <taxon>Bacillales</taxon>
        <taxon>Bacillaceae</taxon>
        <taxon>Sediminibacillus</taxon>
    </lineage>
</organism>
<dbReference type="Gene3D" id="3.40.50.1000">
    <property type="entry name" value="HAD superfamily/HAD-like"/>
    <property type="match status" value="1"/>
</dbReference>
<dbReference type="SFLD" id="SFLDS00003">
    <property type="entry name" value="Haloacid_Dehalogenase"/>
    <property type="match status" value="1"/>
</dbReference>
<dbReference type="EMBL" id="FNHF01000004">
    <property type="protein sequence ID" value="SDM71998.1"/>
    <property type="molecule type" value="Genomic_DNA"/>
</dbReference>
<evidence type="ECO:0000313" key="2">
    <source>
        <dbReference type="Proteomes" id="UP000182347"/>
    </source>
</evidence>
<dbReference type="AlphaFoldDB" id="A0A1G9VI76"/>